<protein>
    <submittedName>
        <fullName evidence="2">Uncharacterized protein</fullName>
    </submittedName>
</protein>
<organism evidence="2 3">
    <name type="scientific">Streptomyces globisporus</name>
    <dbReference type="NCBI Taxonomy" id="1908"/>
    <lineage>
        <taxon>Bacteria</taxon>
        <taxon>Bacillati</taxon>
        <taxon>Actinomycetota</taxon>
        <taxon>Actinomycetes</taxon>
        <taxon>Kitasatosporales</taxon>
        <taxon>Streptomycetaceae</taxon>
        <taxon>Streptomyces</taxon>
    </lineage>
</organism>
<proteinExistence type="predicted"/>
<name>A0ABM9GS85_STRGL</name>
<reference evidence="2" key="1">
    <citation type="submission" date="2022-03" db="EMBL/GenBank/DDBJ databases">
        <authorList>
            <person name="Leyn A S."/>
        </authorList>
    </citation>
    <scope>NUCLEOTIDE SEQUENCE</scope>
    <source>
        <strain evidence="2">Streptomyces globisporus 4-3</strain>
    </source>
</reference>
<keyword evidence="3" id="KW-1185">Reference proteome</keyword>
<accession>A0ABM9GS85</accession>
<comment type="caution">
    <text evidence="2">The sequence shown here is derived from an EMBL/GenBank/DDBJ whole genome shotgun (WGS) entry which is preliminary data.</text>
</comment>
<gene>
    <name evidence="2" type="ORF">SGL43_01281</name>
</gene>
<evidence type="ECO:0000313" key="3">
    <source>
        <dbReference type="Proteomes" id="UP001154015"/>
    </source>
</evidence>
<dbReference type="Proteomes" id="UP001154015">
    <property type="component" value="Unassembled WGS sequence"/>
</dbReference>
<sequence length="43" mass="4712">MGRPCPAHRRRPDDVPGMSLRAQFLLRDGGGPSRRLPDGLSGR</sequence>
<feature type="region of interest" description="Disordered" evidence="1">
    <location>
        <begin position="24"/>
        <end position="43"/>
    </location>
</feature>
<dbReference type="EMBL" id="CAKXYP010000003">
    <property type="protein sequence ID" value="CAH9414278.1"/>
    <property type="molecule type" value="Genomic_DNA"/>
</dbReference>
<evidence type="ECO:0000313" key="2">
    <source>
        <dbReference type="EMBL" id="CAH9414278.1"/>
    </source>
</evidence>
<evidence type="ECO:0000256" key="1">
    <source>
        <dbReference type="SAM" id="MobiDB-lite"/>
    </source>
</evidence>